<organism evidence="3 4">
    <name type="scientific">Scleroderma citrinum Foug A</name>
    <dbReference type="NCBI Taxonomy" id="1036808"/>
    <lineage>
        <taxon>Eukaryota</taxon>
        <taxon>Fungi</taxon>
        <taxon>Dikarya</taxon>
        <taxon>Basidiomycota</taxon>
        <taxon>Agaricomycotina</taxon>
        <taxon>Agaricomycetes</taxon>
        <taxon>Agaricomycetidae</taxon>
        <taxon>Boletales</taxon>
        <taxon>Sclerodermatineae</taxon>
        <taxon>Sclerodermataceae</taxon>
        <taxon>Scleroderma</taxon>
    </lineage>
</organism>
<sequence length="276" mass="32457">MRLINVEAFLERERLIRQGKRVDRRAKVLEFGDDEVTEYAILSHRWIEQEVDYNEIVELAKIDDEERTEIRQRDGYRKILQSCEHAKKDGYKWLWVDTCCINKRSSAELHDLPGSSFPIAGDHERYHKSNGWPEWFSRGWTLQEMIAPRNVQFFNKDWHPIGDKRTLAPILESITRVPQHVLEEGLSSNRLCVAQIISWAADRTTTRVEDRAYSLMGLLDVNMPMLYGEGKKAFHRLQLEIIRTSNDQSIFAWGRVRTGSILADDPHFFRRRAPFD</sequence>
<evidence type="ECO:0000259" key="2">
    <source>
        <dbReference type="Pfam" id="PF26640"/>
    </source>
</evidence>
<accession>A0A0C2ZF37</accession>
<dbReference type="OrthoDB" id="5122891at2759"/>
<dbReference type="STRING" id="1036808.A0A0C2ZF37"/>
<protein>
    <submittedName>
        <fullName evidence="3">Uncharacterized protein</fullName>
    </submittedName>
</protein>
<dbReference type="HOGENOM" id="CLU_000288_138_0_1"/>
<feature type="non-terminal residue" evidence="3">
    <location>
        <position position="276"/>
    </location>
</feature>
<keyword evidence="4" id="KW-1185">Reference proteome</keyword>
<dbReference type="PANTHER" id="PTHR10622:SF10">
    <property type="entry name" value="HET DOMAIN-CONTAINING PROTEIN"/>
    <property type="match status" value="1"/>
</dbReference>
<dbReference type="AlphaFoldDB" id="A0A0C2ZF37"/>
<gene>
    <name evidence="3" type="ORF">SCLCIDRAFT_1224455</name>
</gene>
<reference evidence="3 4" key="1">
    <citation type="submission" date="2014-04" db="EMBL/GenBank/DDBJ databases">
        <authorList>
            <consortium name="DOE Joint Genome Institute"/>
            <person name="Kuo A."/>
            <person name="Kohler A."/>
            <person name="Nagy L.G."/>
            <person name="Floudas D."/>
            <person name="Copeland A."/>
            <person name="Barry K.W."/>
            <person name="Cichocki N."/>
            <person name="Veneault-Fourrey C."/>
            <person name="LaButti K."/>
            <person name="Lindquist E.A."/>
            <person name="Lipzen A."/>
            <person name="Lundell T."/>
            <person name="Morin E."/>
            <person name="Murat C."/>
            <person name="Sun H."/>
            <person name="Tunlid A."/>
            <person name="Henrissat B."/>
            <person name="Grigoriev I.V."/>
            <person name="Hibbett D.S."/>
            <person name="Martin F."/>
            <person name="Nordberg H.P."/>
            <person name="Cantor M.N."/>
            <person name="Hua S.X."/>
        </authorList>
    </citation>
    <scope>NUCLEOTIDE SEQUENCE [LARGE SCALE GENOMIC DNA]</scope>
    <source>
        <strain evidence="3 4">Foug A</strain>
    </source>
</reference>
<proteinExistence type="predicted"/>
<feature type="domain" description="DUF8212" evidence="2">
    <location>
        <begin position="232"/>
        <end position="260"/>
    </location>
</feature>
<feature type="domain" description="Heterokaryon incompatibility" evidence="1">
    <location>
        <begin position="39"/>
        <end position="108"/>
    </location>
</feature>
<dbReference type="InterPro" id="IPR058525">
    <property type="entry name" value="DUF8212"/>
</dbReference>
<evidence type="ECO:0000313" key="4">
    <source>
        <dbReference type="Proteomes" id="UP000053989"/>
    </source>
</evidence>
<dbReference type="EMBL" id="KN822253">
    <property type="protein sequence ID" value="KIM51522.1"/>
    <property type="molecule type" value="Genomic_DNA"/>
</dbReference>
<dbReference type="Proteomes" id="UP000053989">
    <property type="component" value="Unassembled WGS sequence"/>
</dbReference>
<evidence type="ECO:0000259" key="1">
    <source>
        <dbReference type="Pfam" id="PF06985"/>
    </source>
</evidence>
<dbReference type="Pfam" id="PF06985">
    <property type="entry name" value="HET"/>
    <property type="match status" value="1"/>
</dbReference>
<reference evidence="4" key="2">
    <citation type="submission" date="2015-01" db="EMBL/GenBank/DDBJ databases">
        <title>Evolutionary Origins and Diversification of the Mycorrhizal Mutualists.</title>
        <authorList>
            <consortium name="DOE Joint Genome Institute"/>
            <consortium name="Mycorrhizal Genomics Consortium"/>
            <person name="Kohler A."/>
            <person name="Kuo A."/>
            <person name="Nagy L.G."/>
            <person name="Floudas D."/>
            <person name="Copeland A."/>
            <person name="Barry K.W."/>
            <person name="Cichocki N."/>
            <person name="Veneault-Fourrey C."/>
            <person name="LaButti K."/>
            <person name="Lindquist E.A."/>
            <person name="Lipzen A."/>
            <person name="Lundell T."/>
            <person name="Morin E."/>
            <person name="Murat C."/>
            <person name="Riley R."/>
            <person name="Ohm R."/>
            <person name="Sun H."/>
            <person name="Tunlid A."/>
            <person name="Henrissat B."/>
            <person name="Grigoriev I.V."/>
            <person name="Hibbett D.S."/>
            <person name="Martin F."/>
        </authorList>
    </citation>
    <scope>NUCLEOTIDE SEQUENCE [LARGE SCALE GENOMIC DNA]</scope>
    <source>
        <strain evidence="4">Foug A</strain>
    </source>
</reference>
<dbReference type="PANTHER" id="PTHR10622">
    <property type="entry name" value="HET DOMAIN-CONTAINING PROTEIN"/>
    <property type="match status" value="1"/>
</dbReference>
<dbReference type="InParanoid" id="A0A0C2ZF37"/>
<name>A0A0C2ZF37_9AGAM</name>
<dbReference type="InterPro" id="IPR010730">
    <property type="entry name" value="HET"/>
</dbReference>
<evidence type="ECO:0000313" key="3">
    <source>
        <dbReference type="EMBL" id="KIM51522.1"/>
    </source>
</evidence>
<dbReference type="Pfam" id="PF26640">
    <property type="entry name" value="DUF8212"/>
    <property type="match status" value="1"/>
</dbReference>